<sequence>MTTSTIRVEPIVMQITERNGPLLTRRPFSSLLRFAFSSRRIERKPSSTSHNRFSVGAVMQAYRKFDQAESLFRHEIRTTSSSTVQSSFTADRPFYDEHVNRVIDINEKNLKLAPNCPKFPKKH</sequence>
<organism evidence="1 2">
    <name type="scientific">Atta colombica</name>
    <dbReference type="NCBI Taxonomy" id="520822"/>
    <lineage>
        <taxon>Eukaryota</taxon>
        <taxon>Metazoa</taxon>
        <taxon>Ecdysozoa</taxon>
        <taxon>Arthropoda</taxon>
        <taxon>Hexapoda</taxon>
        <taxon>Insecta</taxon>
        <taxon>Pterygota</taxon>
        <taxon>Neoptera</taxon>
        <taxon>Endopterygota</taxon>
        <taxon>Hymenoptera</taxon>
        <taxon>Apocrita</taxon>
        <taxon>Aculeata</taxon>
        <taxon>Formicoidea</taxon>
        <taxon>Formicidae</taxon>
        <taxon>Myrmicinae</taxon>
        <taxon>Atta</taxon>
    </lineage>
</organism>
<dbReference type="AlphaFoldDB" id="A0A151I1P1"/>
<dbReference type="EMBL" id="KQ976560">
    <property type="protein sequence ID" value="KYM80601.1"/>
    <property type="molecule type" value="Genomic_DNA"/>
</dbReference>
<evidence type="ECO:0000313" key="2">
    <source>
        <dbReference type="Proteomes" id="UP000078540"/>
    </source>
</evidence>
<name>A0A151I1P1_9HYME</name>
<keyword evidence="2" id="KW-1185">Reference proteome</keyword>
<protein>
    <submittedName>
        <fullName evidence="1">Uncharacterized protein</fullName>
    </submittedName>
</protein>
<accession>A0A151I1P1</accession>
<gene>
    <name evidence="1" type="ORF">ALC53_08939</name>
</gene>
<evidence type="ECO:0000313" key="1">
    <source>
        <dbReference type="EMBL" id="KYM80601.1"/>
    </source>
</evidence>
<proteinExistence type="predicted"/>
<dbReference type="Proteomes" id="UP000078540">
    <property type="component" value="Unassembled WGS sequence"/>
</dbReference>
<reference evidence="1 2" key="1">
    <citation type="submission" date="2015-09" db="EMBL/GenBank/DDBJ databases">
        <title>Atta colombica WGS genome.</title>
        <authorList>
            <person name="Nygaard S."/>
            <person name="Hu H."/>
            <person name="Boomsma J."/>
            <person name="Zhang G."/>
        </authorList>
    </citation>
    <scope>NUCLEOTIDE SEQUENCE [LARGE SCALE GENOMIC DNA]</scope>
    <source>
        <strain evidence="1">Treedump-2</strain>
        <tissue evidence="1">Whole body</tissue>
    </source>
</reference>